<protein>
    <recommendedName>
        <fullName evidence="1">Stage 0 sporulation protein A homolog</fullName>
    </recommendedName>
</protein>
<dbReference type="PROSITE" id="PS50930">
    <property type="entry name" value="HTH_LYTTR"/>
    <property type="match status" value="1"/>
</dbReference>
<dbReference type="Pfam" id="PF04397">
    <property type="entry name" value="LytTR"/>
    <property type="match status" value="1"/>
</dbReference>
<dbReference type="AlphaFoldDB" id="A0A1I6JVP7"/>
<dbReference type="Gene3D" id="2.40.50.1020">
    <property type="entry name" value="LytTr DNA-binding domain"/>
    <property type="match status" value="1"/>
</dbReference>
<dbReference type="Proteomes" id="UP000199659">
    <property type="component" value="Unassembled WGS sequence"/>
</dbReference>
<feature type="domain" description="Response regulatory" evidence="4">
    <location>
        <begin position="2"/>
        <end position="116"/>
    </location>
</feature>
<dbReference type="PANTHER" id="PTHR37299:SF1">
    <property type="entry name" value="STAGE 0 SPORULATION PROTEIN A HOMOLOG"/>
    <property type="match status" value="1"/>
</dbReference>
<organism evidence="6 7">
    <name type="scientific">Anaeromicropila populeti</name>
    <dbReference type="NCBI Taxonomy" id="37658"/>
    <lineage>
        <taxon>Bacteria</taxon>
        <taxon>Bacillati</taxon>
        <taxon>Bacillota</taxon>
        <taxon>Clostridia</taxon>
        <taxon>Lachnospirales</taxon>
        <taxon>Lachnospiraceae</taxon>
        <taxon>Anaeromicropila</taxon>
    </lineage>
</organism>
<gene>
    <name evidence="6" type="ORF">SAMN05661086_01991</name>
</gene>
<dbReference type="InterPro" id="IPR011006">
    <property type="entry name" value="CheY-like_superfamily"/>
</dbReference>
<evidence type="ECO:0000259" key="4">
    <source>
        <dbReference type="PROSITE" id="PS50110"/>
    </source>
</evidence>
<dbReference type="GO" id="GO:0003677">
    <property type="term" value="F:DNA binding"/>
    <property type="evidence" value="ECO:0007669"/>
    <property type="project" value="InterPro"/>
</dbReference>
<evidence type="ECO:0000313" key="7">
    <source>
        <dbReference type="Proteomes" id="UP000199659"/>
    </source>
</evidence>
<evidence type="ECO:0000256" key="2">
    <source>
        <dbReference type="ARBA" id="ARBA00024867"/>
    </source>
</evidence>
<dbReference type="SMART" id="SM00448">
    <property type="entry name" value="REC"/>
    <property type="match status" value="1"/>
</dbReference>
<dbReference type="InterPro" id="IPR001789">
    <property type="entry name" value="Sig_transdc_resp-reg_receiver"/>
</dbReference>
<dbReference type="Pfam" id="PF00072">
    <property type="entry name" value="Response_reg"/>
    <property type="match status" value="1"/>
</dbReference>
<keyword evidence="3" id="KW-0597">Phosphoprotein</keyword>
<reference evidence="6 7" key="1">
    <citation type="submission" date="2016-10" db="EMBL/GenBank/DDBJ databases">
        <authorList>
            <person name="de Groot N.N."/>
        </authorList>
    </citation>
    <scope>NUCLEOTIDE SEQUENCE [LARGE SCALE GENOMIC DNA]</scope>
    <source>
        <strain evidence="6 7">743A</strain>
    </source>
</reference>
<dbReference type="SUPFAM" id="SSF52172">
    <property type="entry name" value="CheY-like"/>
    <property type="match status" value="1"/>
</dbReference>
<keyword evidence="7" id="KW-1185">Reference proteome</keyword>
<name>A0A1I6JVP7_9FIRM</name>
<dbReference type="Gene3D" id="3.40.50.2300">
    <property type="match status" value="1"/>
</dbReference>
<dbReference type="OrthoDB" id="9809318at2"/>
<comment type="function">
    <text evidence="2">May play the central regulatory role in sporulation. It may be an element of the effector pathway responsible for the activation of sporulation genes in response to nutritional stress. Spo0A may act in concert with spo0H (a sigma factor) to control the expression of some genes that are critical to the sporulation process.</text>
</comment>
<proteinExistence type="predicted"/>
<dbReference type="STRING" id="37658.SAMN05661086_01991"/>
<dbReference type="PANTHER" id="PTHR37299">
    <property type="entry name" value="TRANSCRIPTIONAL REGULATOR-RELATED"/>
    <property type="match status" value="1"/>
</dbReference>
<dbReference type="InterPro" id="IPR046947">
    <property type="entry name" value="LytR-like"/>
</dbReference>
<evidence type="ECO:0000256" key="3">
    <source>
        <dbReference type="PROSITE-ProRule" id="PRU00169"/>
    </source>
</evidence>
<evidence type="ECO:0000259" key="5">
    <source>
        <dbReference type="PROSITE" id="PS50930"/>
    </source>
</evidence>
<dbReference type="InterPro" id="IPR007492">
    <property type="entry name" value="LytTR_DNA-bd_dom"/>
</dbReference>
<accession>A0A1I6JVP7</accession>
<dbReference type="RefSeq" id="WP_092560533.1">
    <property type="nucleotide sequence ID" value="NZ_FOYZ01000007.1"/>
</dbReference>
<dbReference type="EMBL" id="FOYZ01000007">
    <property type="protein sequence ID" value="SFR83075.1"/>
    <property type="molecule type" value="Genomic_DNA"/>
</dbReference>
<dbReference type="SMART" id="SM00850">
    <property type="entry name" value="LytTR"/>
    <property type="match status" value="1"/>
</dbReference>
<feature type="domain" description="HTH LytTR-type" evidence="5">
    <location>
        <begin position="140"/>
        <end position="245"/>
    </location>
</feature>
<dbReference type="PROSITE" id="PS50110">
    <property type="entry name" value="RESPONSE_REGULATORY"/>
    <property type="match status" value="1"/>
</dbReference>
<sequence length="245" mass="29063">MKVVIVDNELIAVQYLTKLLDTYEDVTIEKSFLDSVEAMIYLLNNPCDVIFLDIEMPNINGIYIAEHVIEKYPKTKVCFITGYNEFAVKAFELNVIDYILKPFTKERLDQTITKLKVSDNTDYSILNELGEDIKFQLNMICGYDDEDIVLLNYKDIYYVEMLERNIFIHTKDKVLKGNKTLNFYESKLNPYGFYRTHKSYIVNLNKMSKMRPRINYTYDVIFRDIKDIVPISRHKVKELKEFFKI</sequence>
<feature type="modified residue" description="4-aspartylphosphate" evidence="3">
    <location>
        <position position="53"/>
    </location>
</feature>
<dbReference type="GO" id="GO:0000156">
    <property type="term" value="F:phosphorelay response regulator activity"/>
    <property type="evidence" value="ECO:0007669"/>
    <property type="project" value="InterPro"/>
</dbReference>
<evidence type="ECO:0000313" key="6">
    <source>
        <dbReference type="EMBL" id="SFR83075.1"/>
    </source>
</evidence>
<evidence type="ECO:0000256" key="1">
    <source>
        <dbReference type="ARBA" id="ARBA00018672"/>
    </source>
</evidence>